<reference evidence="2" key="1">
    <citation type="submission" date="2020-10" db="EMBL/GenBank/DDBJ databases">
        <authorList>
            <person name="Gilroy R."/>
        </authorList>
    </citation>
    <scope>NUCLEOTIDE SEQUENCE</scope>
    <source>
        <strain evidence="2">CHK157-1446</strain>
    </source>
</reference>
<dbReference type="Pfam" id="PF09359">
    <property type="entry name" value="VTC"/>
    <property type="match status" value="1"/>
</dbReference>
<dbReference type="EMBL" id="DVIR01000059">
    <property type="protein sequence ID" value="HIS25048.1"/>
    <property type="molecule type" value="Genomic_DNA"/>
</dbReference>
<dbReference type="AlphaFoldDB" id="A0A9D1JI89"/>
<accession>A0A9D1JI89</accession>
<dbReference type="Gene3D" id="3.20.100.30">
    <property type="entry name" value="VTC, catalytic tunnel domain"/>
    <property type="match status" value="1"/>
</dbReference>
<dbReference type="InterPro" id="IPR042267">
    <property type="entry name" value="VTC_sf"/>
</dbReference>
<dbReference type="CDD" id="cd07750">
    <property type="entry name" value="PolyPPase_VTC_like"/>
    <property type="match status" value="1"/>
</dbReference>
<organism evidence="2 3">
    <name type="scientific">Candidatus Faeciplasma gallinarum</name>
    <dbReference type="NCBI Taxonomy" id="2840799"/>
    <lineage>
        <taxon>Bacteria</taxon>
        <taxon>Bacillati</taxon>
        <taxon>Bacillota</taxon>
        <taxon>Clostridia</taxon>
        <taxon>Eubacteriales</taxon>
        <taxon>Oscillospiraceae</taxon>
        <taxon>Oscillospiraceae incertae sedis</taxon>
        <taxon>Candidatus Faeciplasma</taxon>
    </lineage>
</organism>
<reference evidence="2" key="2">
    <citation type="journal article" date="2021" name="PeerJ">
        <title>Extensive microbial diversity within the chicken gut microbiome revealed by metagenomics and culture.</title>
        <authorList>
            <person name="Gilroy R."/>
            <person name="Ravi A."/>
            <person name="Getino M."/>
            <person name="Pursley I."/>
            <person name="Horton D.L."/>
            <person name="Alikhan N.F."/>
            <person name="Baker D."/>
            <person name="Gharbi K."/>
            <person name="Hall N."/>
            <person name="Watson M."/>
            <person name="Adriaenssens E.M."/>
            <person name="Foster-Nyarko E."/>
            <person name="Jarju S."/>
            <person name="Secka A."/>
            <person name="Antonio M."/>
            <person name="Oren A."/>
            <person name="Chaudhuri R.R."/>
            <person name="La Ragione R."/>
            <person name="Hildebrand F."/>
            <person name="Pallen M.J."/>
        </authorList>
    </citation>
    <scope>NUCLEOTIDE SEQUENCE</scope>
    <source>
        <strain evidence="2">CHK157-1446</strain>
    </source>
</reference>
<evidence type="ECO:0000259" key="1">
    <source>
        <dbReference type="Pfam" id="PF09359"/>
    </source>
</evidence>
<dbReference type="Proteomes" id="UP000823982">
    <property type="component" value="Unassembled WGS sequence"/>
</dbReference>
<proteinExistence type="predicted"/>
<comment type="caution">
    <text evidence="2">The sequence shown here is derived from an EMBL/GenBank/DDBJ whole genome shotgun (WGS) entry which is preliminary data.</text>
</comment>
<sequence length="263" mass="30751">MAKLTFKRREKKLLISRQQYVNVIKKISEHGMVYDSHCADGNLYTIYNLYFDDDSNSVIRRSISHPKFKEKLRVRAYSVPTCDDDTVYVEIKRKVCGTVVKRRACMSVSQAREFLRNGTRPDTNKYITNKVLDEIEYYLKCNPVQPKLVLSYDRVAFFDSADSNFRVTFDQNILTRRYDLDLSKGAYGDKLLDDDEVLMELKISNAIPKWFSDILADEKIYISGFSKYGNEYKRYRGHDYLHVKDRHLTAITMPPAAADRQQS</sequence>
<dbReference type="InterPro" id="IPR018966">
    <property type="entry name" value="VTC_domain"/>
</dbReference>
<dbReference type="GO" id="GO:0006799">
    <property type="term" value="P:polyphosphate biosynthetic process"/>
    <property type="evidence" value="ECO:0007669"/>
    <property type="project" value="UniProtKB-ARBA"/>
</dbReference>
<evidence type="ECO:0000313" key="2">
    <source>
        <dbReference type="EMBL" id="HIS25048.1"/>
    </source>
</evidence>
<gene>
    <name evidence="2" type="ORF">IAD01_06570</name>
</gene>
<protein>
    <submittedName>
        <fullName evidence="2">Polyphosphate polymerase domain-containing protein</fullName>
    </submittedName>
</protein>
<name>A0A9D1JI89_9FIRM</name>
<feature type="domain" description="VTC" evidence="1">
    <location>
        <begin position="7"/>
        <end position="233"/>
    </location>
</feature>
<evidence type="ECO:0000313" key="3">
    <source>
        <dbReference type="Proteomes" id="UP000823982"/>
    </source>
</evidence>